<name>A0A147EU46_MICTE</name>
<dbReference type="RefSeq" id="WP_058624691.1">
    <property type="nucleotide sequence ID" value="NZ_LDRT01000109.1"/>
</dbReference>
<evidence type="ECO:0000313" key="1">
    <source>
        <dbReference type="EMBL" id="KTR92600.1"/>
    </source>
</evidence>
<dbReference type="OrthoDB" id="5056482at2"/>
<gene>
    <name evidence="1" type="ORF">NS220_14270</name>
</gene>
<dbReference type="PATRIC" id="fig|2033.6.peg.249"/>
<comment type="caution">
    <text evidence="1">The sequence shown here is derived from an EMBL/GenBank/DDBJ whole genome shotgun (WGS) entry which is preliminary data.</text>
</comment>
<organism evidence="1 2">
    <name type="scientific">Microbacterium testaceum</name>
    <name type="common">Aureobacterium testaceum</name>
    <name type="synonym">Brevibacterium testaceum</name>
    <dbReference type="NCBI Taxonomy" id="2033"/>
    <lineage>
        <taxon>Bacteria</taxon>
        <taxon>Bacillati</taxon>
        <taxon>Actinomycetota</taxon>
        <taxon>Actinomycetes</taxon>
        <taxon>Micrococcales</taxon>
        <taxon>Microbacteriaceae</taxon>
        <taxon>Microbacterium</taxon>
    </lineage>
</organism>
<accession>A0A147EU46</accession>
<sequence>MLVVMSDVTKVLCYIEEYRNAQGQRAGRLREKGSGRKVDLGLAPEAETQKFLFFLSAAAANRSVMPDVFSRDGGDDAIAVSGDVDFDAPDELRFIFNERLSYLFV</sequence>
<proteinExistence type="predicted"/>
<protein>
    <submittedName>
        <fullName evidence="1">Uncharacterized protein</fullName>
    </submittedName>
</protein>
<evidence type="ECO:0000313" key="2">
    <source>
        <dbReference type="Proteomes" id="UP000075025"/>
    </source>
</evidence>
<dbReference type="Proteomes" id="UP000075025">
    <property type="component" value="Unassembled WGS sequence"/>
</dbReference>
<reference evidence="1 2" key="1">
    <citation type="journal article" date="2016" name="Front. Microbiol.">
        <title>Genomic Resource of Rice Seed Associated Bacteria.</title>
        <authorList>
            <person name="Midha S."/>
            <person name="Bansal K."/>
            <person name="Sharma S."/>
            <person name="Kumar N."/>
            <person name="Patil P.P."/>
            <person name="Chaudhry V."/>
            <person name="Patil P.B."/>
        </authorList>
    </citation>
    <scope>NUCLEOTIDE SEQUENCE [LARGE SCALE GENOMIC DNA]</scope>
    <source>
        <strain evidence="1 2">NS220</strain>
    </source>
</reference>
<dbReference type="EMBL" id="LDRT01000109">
    <property type="protein sequence ID" value="KTR92600.1"/>
    <property type="molecule type" value="Genomic_DNA"/>
</dbReference>
<dbReference type="AlphaFoldDB" id="A0A147EU46"/>